<dbReference type="OrthoDB" id="3267267at2759"/>
<dbReference type="STRING" id="139420.A0A371D9L0"/>
<organism evidence="1 2">
    <name type="scientific">Lentinus brumalis</name>
    <dbReference type="NCBI Taxonomy" id="2498619"/>
    <lineage>
        <taxon>Eukaryota</taxon>
        <taxon>Fungi</taxon>
        <taxon>Dikarya</taxon>
        <taxon>Basidiomycota</taxon>
        <taxon>Agaricomycotina</taxon>
        <taxon>Agaricomycetes</taxon>
        <taxon>Polyporales</taxon>
        <taxon>Polyporaceae</taxon>
        <taxon>Lentinus</taxon>
    </lineage>
</organism>
<dbReference type="EMBL" id="KZ857406">
    <property type="protein sequence ID" value="RDX49209.1"/>
    <property type="molecule type" value="Genomic_DNA"/>
</dbReference>
<feature type="non-terminal residue" evidence="1">
    <location>
        <position position="1"/>
    </location>
</feature>
<evidence type="ECO:0000313" key="1">
    <source>
        <dbReference type="EMBL" id="RDX49209.1"/>
    </source>
</evidence>
<name>A0A371D9L0_9APHY</name>
<evidence type="ECO:0000313" key="2">
    <source>
        <dbReference type="Proteomes" id="UP000256964"/>
    </source>
</evidence>
<dbReference type="Proteomes" id="UP000256964">
    <property type="component" value="Unassembled WGS sequence"/>
</dbReference>
<protein>
    <recommendedName>
        <fullName evidence="3">RNase H type-1 domain-containing protein</fullName>
    </recommendedName>
</protein>
<evidence type="ECO:0008006" key="3">
    <source>
        <dbReference type="Google" id="ProtNLM"/>
    </source>
</evidence>
<feature type="non-terminal residue" evidence="1">
    <location>
        <position position="60"/>
    </location>
</feature>
<dbReference type="AlphaFoldDB" id="A0A371D9L0"/>
<accession>A0A371D9L0</accession>
<reference evidence="1 2" key="1">
    <citation type="journal article" date="2018" name="Biotechnol. Biofuels">
        <title>Integrative visual omics of the white-rot fungus Polyporus brumalis exposes the biotechnological potential of its oxidative enzymes for delignifying raw plant biomass.</title>
        <authorList>
            <person name="Miyauchi S."/>
            <person name="Rancon A."/>
            <person name="Drula E."/>
            <person name="Hage H."/>
            <person name="Chaduli D."/>
            <person name="Favel A."/>
            <person name="Grisel S."/>
            <person name="Henrissat B."/>
            <person name="Herpoel-Gimbert I."/>
            <person name="Ruiz-Duenas F.J."/>
            <person name="Chevret D."/>
            <person name="Hainaut M."/>
            <person name="Lin J."/>
            <person name="Wang M."/>
            <person name="Pangilinan J."/>
            <person name="Lipzen A."/>
            <person name="Lesage-Meessen L."/>
            <person name="Navarro D."/>
            <person name="Riley R."/>
            <person name="Grigoriev I.V."/>
            <person name="Zhou S."/>
            <person name="Raouche S."/>
            <person name="Rosso M.N."/>
        </authorList>
    </citation>
    <scope>NUCLEOTIDE SEQUENCE [LARGE SCALE GENOMIC DNA]</scope>
    <source>
        <strain evidence="1 2">BRFM 1820</strain>
    </source>
</reference>
<gene>
    <name evidence="1" type="ORF">OH76DRAFT_1317647</name>
</gene>
<keyword evidence="2" id="KW-1185">Reference proteome</keyword>
<proteinExistence type="predicted"/>
<sequence length="60" mass="6643">VLVRSDNNGVVHPLNNGRSRSQATNDVLKRIYLSMARHQVLLNAVYVPSRDNIADALSRG</sequence>